<keyword evidence="4" id="KW-0804">Transcription</keyword>
<sequence>MPEVDVYAALAHPVRRGLLELLATRPHTAGDLAGRFPCSRTAVVEHLRVLRCAGLVDDDPVGRKRLYQLRPGQLGEVARWAGQLAGIDVGRTAPTRPPGDAHGDADRAGVTAELTLAAAPAAVWRALTDPVELARWWITNDVADRVGHRFHLGAEPGRTPCEVIVCEPPSRFAFRMEPGWTVDWRLQPSGAGTRLLLAHGGFDLHRPEDRTTYIGLAQYWQRARLPRLAALLETTGPGRHPTDGELRAGPGRD</sequence>
<organism evidence="7 8">
    <name type="scientific">Goekera deserti</name>
    <dbReference type="NCBI Taxonomy" id="2497753"/>
    <lineage>
        <taxon>Bacteria</taxon>
        <taxon>Bacillati</taxon>
        <taxon>Actinomycetota</taxon>
        <taxon>Actinomycetes</taxon>
        <taxon>Geodermatophilales</taxon>
        <taxon>Geodermatophilaceae</taxon>
        <taxon>Goekera</taxon>
    </lineage>
</organism>
<dbReference type="PANTHER" id="PTHR33154:SF33">
    <property type="entry name" value="TRANSCRIPTIONAL REPRESSOR SDPR"/>
    <property type="match status" value="1"/>
</dbReference>
<dbReference type="CDD" id="cd00090">
    <property type="entry name" value="HTH_ARSR"/>
    <property type="match status" value="1"/>
</dbReference>
<dbReference type="Pfam" id="PF08327">
    <property type="entry name" value="AHSA1"/>
    <property type="match status" value="1"/>
</dbReference>
<accession>A0A7K3WHY2</accession>
<dbReference type="GO" id="GO:0003677">
    <property type="term" value="F:DNA binding"/>
    <property type="evidence" value="ECO:0007669"/>
    <property type="project" value="UniProtKB-KW"/>
</dbReference>
<evidence type="ECO:0000313" key="8">
    <source>
        <dbReference type="Proteomes" id="UP000470470"/>
    </source>
</evidence>
<dbReference type="Pfam" id="PF12840">
    <property type="entry name" value="HTH_20"/>
    <property type="match status" value="1"/>
</dbReference>
<keyword evidence="3" id="KW-0238">DNA-binding</keyword>
<evidence type="ECO:0000256" key="4">
    <source>
        <dbReference type="ARBA" id="ARBA00023163"/>
    </source>
</evidence>
<dbReference type="SUPFAM" id="SSF46785">
    <property type="entry name" value="Winged helix' DNA-binding domain"/>
    <property type="match status" value="1"/>
</dbReference>
<dbReference type="InterPro" id="IPR023393">
    <property type="entry name" value="START-like_dom_sf"/>
</dbReference>
<reference evidence="7 8" key="1">
    <citation type="submission" date="2020-02" db="EMBL/GenBank/DDBJ databases">
        <title>The whole genome sequence of CPCC 205119.</title>
        <authorList>
            <person name="Jiang Z."/>
        </authorList>
    </citation>
    <scope>NUCLEOTIDE SEQUENCE [LARGE SCALE GENOMIC DNA]</scope>
    <source>
        <strain evidence="7 8">CPCC 205119</strain>
    </source>
</reference>
<feature type="compositionally biased region" description="Basic and acidic residues" evidence="5">
    <location>
        <begin position="240"/>
        <end position="253"/>
    </location>
</feature>
<dbReference type="Proteomes" id="UP000470470">
    <property type="component" value="Unassembled WGS sequence"/>
</dbReference>
<evidence type="ECO:0000256" key="2">
    <source>
        <dbReference type="ARBA" id="ARBA00023015"/>
    </source>
</evidence>
<evidence type="ECO:0000259" key="6">
    <source>
        <dbReference type="PROSITE" id="PS50987"/>
    </source>
</evidence>
<evidence type="ECO:0000256" key="3">
    <source>
        <dbReference type="ARBA" id="ARBA00023125"/>
    </source>
</evidence>
<dbReference type="Gene3D" id="3.30.530.20">
    <property type="match status" value="1"/>
</dbReference>
<evidence type="ECO:0000313" key="7">
    <source>
        <dbReference type="EMBL" id="NEL56027.1"/>
    </source>
</evidence>
<dbReference type="InterPro" id="IPR013538">
    <property type="entry name" value="ASHA1/2-like_C"/>
</dbReference>
<dbReference type="SMART" id="SM00418">
    <property type="entry name" value="HTH_ARSR"/>
    <property type="match status" value="1"/>
</dbReference>
<feature type="region of interest" description="Disordered" evidence="5">
    <location>
        <begin position="233"/>
        <end position="253"/>
    </location>
</feature>
<dbReference type="InterPro" id="IPR011991">
    <property type="entry name" value="ArsR-like_HTH"/>
</dbReference>
<dbReference type="PROSITE" id="PS50987">
    <property type="entry name" value="HTH_ARSR_2"/>
    <property type="match status" value="1"/>
</dbReference>
<keyword evidence="8" id="KW-1185">Reference proteome</keyword>
<gene>
    <name evidence="7" type="ORF">G1H19_18800</name>
</gene>
<dbReference type="RefSeq" id="WP_152729222.1">
    <property type="nucleotide sequence ID" value="NZ_JAABOZ010000003.1"/>
</dbReference>
<dbReference type="Gene3D" id="1.10.10.10">
    <property type="entry name" value="Winged helix-like DNA-binding domain superfamily/Winged helix DNA-binding domain"/>
    <property type="match status" value="1"/>
</dbReference>
<evidence type="ECO:0000256" key="1">
    <source>
        <dbReference type="ARBA" id="ARBA00006817"/>
    </source>
</evidence>
<dbReference type="GO" id="GO:0003700">
    <property type="term" value="F:DNA-binding transcription factor activity"/>
    <property type="evidence" value="ECO:0007669"/>
    <property type="project" value="InterPro"/>
</dbReference>
<dbReference type="InterPro" id="IPR036388">
    <property type="entry name" value="WH-like_DNA-bd_sf"/>
</dbReference>
<dbReference type="PANTHER" id="PTHR33154">
    <property type="entry name" value="TRANSCRIPTIONAL REGULATOR, ARSR FAMILY"/>
    <property type="match status" value="1"/>
</dbReference>
<feature type="domain" description="HTH arsR-type" evidence="6">
    <location>
        <begin position="1"/>
        <end position="89"/>
    </location>
</feature>
<dbReference type="PRINTS" id="PR00778">
    <property type="entry name" value="HTHARSR"/>
</dbReference>
<keyword evidence="2" id="KW-0805">Transcription regulation</keyword>
<dbReference type="AlphaFoldDB" id="A0A7K3WHY2"/>
<comment type="caution">
    <text evidence="7">The sequence shown here is derived from an EMBL/GenBank/DDBJ whole genome shotgun (WGS) entry which is preliminary data.</text>
</comment>
<dbReference type="InterPro" id="IPR001845">
    <property type="entry name" value="HTH_ArsR_DNA-bd_dom"/>
</dbReference>
<name>A0A7K3WHY2_9ACTN</name>
<dbReference type="EMBL" id="JAAGWK010000028">
    <property type="protein sequence ID" value="NEL56027.1"/>
    <property type="molecule type" value="Genomic_DNA"/>
</dbReference>
<dbReference type="CDD" id="cd07814">
    <property type="entry name" value="SRPBCC_CalC_Aha1-like"/>
    <property type="match status" value="1"/>
</dbReference>
<dbReference type="InterPro" id="IPR036390">
    <property type="entry name" value="WH_DNA-bd_sf"/>
</dbReference>
<dbReference type="InterPro" id="IPR051081">
    <property type="entry name" value="HTH_MetalResp_TranReg"/>
</dbReference>
<evidence type="ECO:0000256" key="5">
    <source>
        <dbReference type="SAM" id="MobiDB-lite"/>
    </source>
</evidence>
<dbReference type="SUPFAM" id="SSF55961">
    <property type="entry name" value="Bet v1-like"/>
    <property type="match status" value="1"/>
</dbReference>
<dbReference type="NCBIfam" id="NF033788">
    <property type="entry name" value="HTH_metalloreg"/>
    <property type="match status" value="1"/>
</dbReference>
<comment type="similarity">
    <text evidence="1">Belongs to the AHA1 family.</text>
</comment>
<proteinExistence type="inferred from homology"/>
<protein>
    <submittedName>
        <fullName evidence="7">Metalloregulator ArsR/SmtB family transcription factor</fullName>
    </submittedName>
</protein>